<reference evidence="1" key="2">
    <citation type="submission" date="2020-11" db="EMBL/GenBank/DDBJ databases">
        <authorList>
            <person name="McCartney M.A."/>
            <person name="Auch B."/>
            <person name="Kono T."/>
            <person name="Mallez S."/>
            <person name="Becker A."/>
            <person name="Gohl D.M."/>
            <person name="Silverstein K.A.T."/>
            <person name="Koren S."/>
            <person name="Bechman K.B."/>
            <person name="Herman A."/>
            <person name="Abrahante J.E."/>
            <person name="Garbe J."/>
        </authorList>
    </citation>
    <scope>NUCLEOTIDE SEQUENCE</scope>
    <source>
        <strain evidence="1">Duluth1</strain>
        <tissue evidence="1">Whole animal</tissue>
    </source>
</reference>
<organism evidence="1 2">
    <name type="scientific">Dreissena polymorpha</name>
    <name type="common">Zebra mussel</name>
    <name type="synonym">Mytilus polymorpha</name>
    <dbReference type="NCBI Taxonomy" id="45954"/>
    <lineage>
        <taxon>Eukaryota</taxon>
        <taxon>Metazoa</taxon>
        <taxon>Spiralia</taxon>
        <taxon>Lophotrochozoa</taxon>
        <taxon>Mollusca</taxon>
        <taxon>Bivalvia</taxon>
        <taxon>Autobranchia</taxon>
        <taxon>Heteroconchia</taxon>
        <taxon>Euheterodonta</taxon>
        <taxon>Imparidentia</taxon>
        <taxon>Neoheterodontei</taxon>
        <taxon>Myida</taxon>
        <taxon>Dreissenoidea</taxon>
        <taxon>Dreissenidae</taxon>
        <taxon>Dreissena</taxon>
    </lineage>
</organism>
<name>A0A9D4MN42_DREPO</name>
<dbReference type="Proteomes" id="UP000828390">
    <property type="component" value="Unassembled WGS sequence"/>
</dbReference>
<evidence type="ECO:0000313" key="1">
    <source>
        <dbReference type="EMBL" id="KAH3878277.1"/>
    </source>
</evidence>
<reference evidence="1" key="1">
    <citation type="journal article" date="2019" name="bioRxiv">
        <title>The Genome of the Zebra Mussel, Dreissena polymorpha: A Resource for Invasive Species Research.</title>
        <authorList>
            <person name="McCartney M.A."/>
            <person name="Auch B."/>
            <person name="Kono T."/>
            <person name="Mallez S."/>
            <person name="Zhang Y."/>
            <person name="Obille A."/>
            <person name="Becker A."/>
            <person name="Abrahante J.E."/>
            <person name="Garbe J."/>
            <person name="Badalamenti J.P."/>
            <person name="Herman A."/>
            <person name="Mangelson H."/>
            <person name="Liachko I."/>
            <person name="Sullivan S."/>
            <person name="Sone E.D."/>
            <person name="Koren S."/>
            <person name="Silverstein K.A.T."/>
            <person name="Beckman K.B."/>
            <person name="Gohl D.M."/>
        </authorList>
    </citation>
    <scope>NUCLEOTIDE SEQUENCE</scope>
    <source>
        <strain evidence="1">Duluth1</strain>
        <tissue evidence="1">Whole animal</tissue>
    </source>
</reference>
<comment type="caution">
    <text evidence="1">The sequence shown here is derived from an EMBL/GenBank/DDBJ whole genome shotgun (WGS) entry which is preliminary data.</text>
</comment>
<dbReference type="AlphaFoldDB" id="A0A9D4MN42"/>
<accession>A0A9D4MN42</accession>
<dbReference type="EMBL" id="JAIWYP010000001">
    <property type="protein sequence ID" value="KAH3878277.1"/>
    <property type="molecule type" value="Genomic_DNA"/>
</dbReference>
<proteinExistence type="predicted"/>
<sequence>MSYSRVPSVASIDFNDQAVPLPLTITCTDGNTAITGTFNVNIVDEVCMELLQSQRDLPVLPAIGTANNDGLQTVATILHTFSVTDSDDAVNCSVRAPQNARFEVPPTFVSGMPGSSASISDATVTQTLLGKFTTTFPDTTCSVTSPESDVTGESSTTCDNLTTLYRNFHQRWFAGGRGDHPYVQRHRQRRRCHVLSTSAGIHLF</sequence>
<gene>
    <name evidence="1" type="ORF">DPMN_002165</name>
</gene>
<evidence type="ECO:0000313" key="2">
    <source>
        <dbReference type="Proteomes" id="UP000828390"/>
    </source>
</evidence>
<keyword evidence="2" id="KW-1185">Reference proteome</keyword>
<protein>
    <submittedName>
        <fullName evidence="1">Uncharacterized protein</fullName>
    </submittedName>
</protein>